<protein>
    <submittedName>
        <fullName evidence="3">Xanthine dehydrogenase accessory protein XdhC</fullName>
    </submittedName>
</protein>
<evidence type="ECO:0000259" key="2">
    <source>
        <dbReference type="Pfam" id="PF13478"/>
    </source>
</evidence>
<reference evidence="3 4" key="1">
    <citation type="submission" date="2015-09" db="EMBL/GenBank/DDBJ databases">
        <authorList>
            <consortium name="Pathogen Informatics"/>
        </authorList>
    </citation>
    <scope>NUCLEOTIDE SEQUENCE [LARGE SCALE GENOMIC DNA]</scope>
    <source>
        <strain evidence="3 4">2789STDY5608823</strain>
    </source>
</reference>
<evidence type="ECO:0000313" key="3">
    <source>
        <dbReference type="EMBL" id="CUO53846.1"/>
    </source>
</evidence>
<gene>
    <name evidence="3" type="ORF">ERS852381_01790</name>
</gene>
<dbReference type="RefSeq" id="WP_055287456.1">
    <property type="nucleotide sequence ID" value="NZ_CYYP01000019.1"/>
</dbReference>
<dbReference type="InterPro" id="IPR036291">
    <property type="entry name" value="NAD(P)-bd_dom_sf"/>
</dbReference>
<name>A0A174FYD1_9ACTN</name>
<dbReference type="AlphaFoldDB" id="A0A174FYD1"/>
<sequence>MEKLDVVNAALVALRAGETCELVVVAGTAGSSPRGVGAWMAVFADGSQAGTIGGGKIELFALDEARELLSAGQSRLVRYTMGGENSDTGMICGGAICLCYLHLDATQAPLFQEIADVLAFRRIGDFVIDFEPFVVSALEGDVAEYHGEESRRTIAGCPGLSLVEEGSKVTYTNAASEIPPAHIETLCPEGLTYIFGCGHVGAATARVLTAAGFAVVACDDRPGTLTPDWVPGVYDRRLVDYKNLSELCPIGPRDLVVVATAGHKSDIDVVIQAMRAKPAYLGCLGSRRKTAFVRARLEQEGFTQERIDELHLPIGVAIQAEDPEEIAISIAAEMIHLRRTKLVPRKR</sequence>
<dbReference type="EMBL" id="CYYP01000019">
    <property type="protein sequence ID" value="CUO53846.1"/>
    <property type="molecule type" value="Genomic_DNA"/>
</dbReference>
<dbReference type="SUPFAM" id="SSF51735">
    <property type="entry name" value="NAD(P)-binding Rossmann-fold domains"/>
    <property type="match status" value="1"/>
</dbReference>
<dbReference type="InterPro" id="IPR052698">
    <property type="entry name" value="MoCofactor_Util/Proc"/>
</dbReference>
<dbReference type="Proteomes" id="UP000095468">
    <property type="component" value="Unassembled WGS sequence"/>
</dbReference>
<evidence type="ECO:0000313" key="4">
    <source>
        <dbReference type="Proteomes" id="UP000095468"/>
    </source>
</evidence>
<dbReference type="Pfam" id="PF02625">
    <property type="entry name" value="XdhC_CoxI"/>
    <property type="match status" value="1"/>
</dbReference>
<dbReference type="PANTHER" id="PTHR30388">
    <property type="entry name" value="ALDEHYDE OXIDOREDUCTASE MOLYBDENUM COFACTOR ASSEMBLY PROTEIN"/>
    <property type="match status" value="1"/>
</dbReference>
<feature type="domain" description="XdhC Rossmann" evidence="2">
    <location>
        <begin position="193"/>
        <end position="334"/>
    </location>
</feature>
<dbReference type="Gene3D" id="3.40.50.720">
    <property type="entry name" value="NAD(P)-binding Rossmann-like Domain"/>
    <property type="match status" value="1"/>
</dbReference>
<evidence type="ECO:0000259" key="1">
    <source>
        <dbReference type="Pfam" id="PF02625"/>
    </source>
</evidence>
<organism evidence="3 4">
    <name type="scientific">Collinsella aerofaciens</name>
    <dbReference type="NCBI Taxonomy" id="74426"/>
    <lineage>
        <taxon>Bacteria</taxon>
        <taxon>Bacillati</taxon>
        <taxon>Actinomycetota</taxon>
        <taxon>Coriobacteriia</taxon>
        <taxon>Coriobacteriales</taxon>
        <taxon>Coriobacteriaceae</taxon>
        <taxon>Collinsella</taxon>
    </lineage>
</organism>
<dbReference type="InterPro" id="IPR003777">
    <property type="entry name" value="XdhC_CoxI"/>
</dbReference>
<proteinExistence type="predicted"/>
<accession>A0A174FYD1</accession>
<dbReference type="PANTHER" id="PTHR30388:SF6">
    <property type="entry name" value="XANTHINE DEHYDROGENASE SUBUNIT A-RELATED"/>
    <property type="match status" value="1"/>
</dbReference>
<dbReference type="Pfam" id="PF13478">
    <property type="entry name" value="XdhC_C"/>
    <property type="match status" value="1"/>
</dbReference>
<feature type="domain" description="XdhC- CoxI" evidence="1">
    <location>
        <begin position="14"/>
        <end position="79"/>
    </location>
</feature>
<dbReference type="InterPro" id="IPR027051">
    <property type="entry name" value="XdhC_Rossmann_dom"/>
</dbReference>